<feature type="domain" description="DNA mismatch repair proteins mutS family" evidence="5">
    <location>
        <begin position="361"/>
        <end position="538"/>
    </location>
</feature>
<dbReference type="SMART" id="SM00534">
    <property type="entry name" value="MUTSac"/>
    <property type="match status" value="1"/>
</dbReference>
<evidence type="ECO:0000256" key="3">
    <source>
        <dbReference type="ARBA" id="ARBA00023125"/>
    </source>
</evidence>
<evidence type="ECO:0000256" key="2">
    <source>
        <dbReference type="ARBA" id="ARBA00022840"/>
    </source>
</evidence>
<accession>A0ABN7Y3Z9</accession>
<dbReference type="InterPro" id="IPR027417">
    <property type="entry name" value="P-loop_NTPase"/>
</dbReference>
<sequence length="542" mass="60858">MWRDNLDAADDGGRPMPSEEGPPANVRNGQAPHFESVLCTNPRNAVGPEPREAPTHFPDLLLDRIVKAIAAECQDFDLTPYFHVPLRDAGDIAYRQEIMRDLEARATMQAITAFCQSMHTVREQRQLAQKLYYQWEKAWWLLEAVDTYGRSVLRLSETLLQLAPRSRGLRAAGAWLAGHVRSDAFQALVSGVDRLKGDLSAVRYCLLIHGNSITVRRYDGEIDYSAAVEATFDKFRRRAVKDYRVRFPSPGGMGHIEAQIADRVALLFPEVFSALQDFCAAHADFVDPQIARFDREIQFYVAYLRYLARFRQAGLPFCYPSLLTESKEIRCMRGFDLALADKLVGAGQPIVPNDFCLHEPERIFVVSGPNQGGKTTFARMVGQLHYLACLGCPVPGEDARLFLFDAIYTHFEREEDITSLRGKLQDDLVRIRRILQAATPDSLIIMNEIFSSTTLKDAVFLGRRVLEQVSALDVLGVCVTFLSELATLNGKMASFVSAVDPADPAVRTYKVERRPADGLAYAMALAEKYRVTCQQIGERIQP</sequence>
<feature type="region of interest" description="Disordered" evidence="4">
    <location>
        <begin position="1"/>
        <end position="30"/>
    </location>
</feature>
<dbReference type="PANTHER" id="PTHR11361:SF34">
    <property type="entry name" value="DNA MISMATCH REPAIR PROTEIN MSH1, MITOCHONDRIAL"/>
    <property type="match status" value="1"/>
</dbReference>
<keyword evidence="7" id="KW-1185">Reference proteome</keyword>
<proteinExistence type="predicted"/>
<dbReference type="Pfam" id="PF00488">
    <property type="entry name" value="MutS_V"/>
    <property type="match status" value="1"/>
</dbReference>
<dbReference type="RefSeq" id="WP_224078688.1">
    <property type="nucleotide sequence ID" value="NZ_CAJZAI010000002.1"/>
</dbReference>
<evidence type="ECO:0000313" key="6">
    <source>
        <dbReference type="EMBL" id="CAG9168079.1"/>
    </source>
</evidence>
<dbReference type="PANTHER" id="PTHR11361">
    <property type="entry name" value="DNA MISMATCH REPAIR PROTEIN MUTS FAMILY MEMBER"/>
    <property type="match status" value="1"/>
</dbReference>
<keyword evidence="2" id="KW-0067">ATP-binding</keyword>
<keyword evidence="1" id="KW-0547">Nucleotide-binding</keyword>
<evidence type="ECO:0000256" key="1">
    <source>
        <dbReference type="ARBA" id="ARBA00022741"/>
    </source>
</evidence>
<dbReference type="Proteomes" id="UP000727654">
    <property type="component" value="Unassembled WGS sequence"/>
</dbReference>
<evidence type="ECO:0000313" key="7">
    <source>
        <dbReference type="Proteomes" id="UP000727654"/>
    </source>
</evidence>
<gene>
    <name evidence="6" type="primary">mutS_2</name>
    <name evidence="6" type="ORF">LMG23992_01011</name>
</gene>
<evidence type="ECO:0000256" key="4">
    <source>
        <dbReference type="SAM" id="MobiDB-lite"/>
    </source>
</evidence>
<dbReference type="InterPro" id="IPR000432">
    <property type="entry name" value="DNA_mismatch_repair_MutS_C"/>
</dbReference>
<evidence type="ECO:0000259" key="5">
    <source>
        <dbReference type="SMART" id="SM00534"/>
    </source>
</evidence>
<dbReference type="Gene3D" id="3.40.50.300">
    <property type="entry name" value="P-loop containing nucleotide triphosphate hydrolases"/>
    <property type="match status" value="1"/>
</dbReference>
<dbReference type="SUPFAM" id="SSF52540">
    <property type="entry name" value="P-loop containing nucleoside triphosphate hydrolases"/>
    <property type="match status" value="1"/>
</dbReference>
<reference evidence="6 7" key="1">
    <citation type="submission" date="2021-08" db="EMBL/GenBank/DDBJ databases">
        <authorList>
            <person name="Peeters C."/>
        </authorList>
    </citation>
    <scope>NUCLEOTIDE SEQUENCE [LARGE SCALE GENOMIC DNA]</scope>
    <source>
        <strain evidence="6 7">LMG 23992</strain>
    </source>
</reference>
<organism evidence="6 7">
    <name type="scientific">Cupriavidus laharis</name>
    <dbReference type="NCBI Taxonomy" id="151654"/>
    <lineage>
        <taxon>Bacteria</taxon>
        <taxon>Pseudomonadati</taxon>
        <taxon>Pseudomonadota</taxon>
        <taxon>Betaproteobacteria</taxon>
        <taxon>Burkholderiales</taxon>
        <taxon>Burkholderiaceae</taxon>
        <taxon>Cupriavidus</taxon>
    </lineage>
</organism>
<dbReference type="EMBL" id="CAJZAI010000002">
    <property type="protein sequence ID" value="CAG9168079.1"/>
    <property type="molecule type" value="Genomic_DNA"/>
</dbReference>
<dbReference type="InterPro" id="IPR045076">
    <property type="entry name" value="MutS"/>
</dbReference>
<comment type="caution">
    <text evidence="6">The sequence shown here is derived from an EMBL/GenBank/DDBJ whole genome shotgun (WGS) entry which is preliminary data.</text>
</comment>
<protein>
    <submittedName>
        <fullName evidence="6">DNA mismatch repair protein MutS</fullName>
    </submittedName>
</protein>
<name>A0ABN7Y3Z9_9BURK</name>
<keyword evidence="3" id="KW-0238">DNA-binding</keyword>